<proteinExistence type="predicted"/>
<evidence type="ECO:0000313" key="3">
    <source>
        <dbReference type="EMBL" id="KUG57797.1"/>
    </source>
</evidence>
<accession>A0A0W8ID01</accession>
<gene>
    <name evidence="3" type="ORF">AVL63_04540</name>
</gene>
<protein>
    <submittedName>
        <fullName evidence="3">Uncharacterized protein</fullName>
    </submittedName>
</protein>
<dbReference type="RefSeq" id="WP_058889031.1">
    <property type="nucleotide sequence ID" value="NZ_LQBM01000004.1"/>
</dbReference>
<keyword evidence="4" id="KW-1185">Reference proteome</keyword>
<feature type="region of interest" description="Disordered" evidence="1">
    <location>
        <begin position="1"/>
        <end position="25"/>
    </location>
</feature>
<keyword evidence="2" id="KW-1133">Transmembrane helix</keyword>
<feature type="transmembrane region" description="Helical" evidence="2">
    <location>
        <begin position="163"/>
        <end position="182"/>
    </location>
</feature>
<dbReference type="STRING" id="317018.AVL63_04540"/>
<feature type="transmembrane region" description="Helical" evidence="2">
    <location>
        <begin position="134"/>
        <end position="157"/>
    </location>
</feature>
<comment type="caution">
    <text evidence="3">The sequence shown here is derived from an EMBL/GenBank/DDBJ whole genome shotgun (WGS) entry which is preliminary data.</text>
</comment>
<organism evidence="3 4">
    <name type="scientific">Nesterenkonia jeotgali</name>
    <dbReference type="NCBI Taxonomy" id="317018"/>
    <lineage>
        <taxon>Bacteria</taxon>
        <taxon>Bacillati</taxon>
        <taxon>Actinomycetota</taxon>
        <taxon>Actinomycetes</taxon>
        <taxon>Micrococcales</taxon>
        <taxon>Micrococcaceae</taxon>
        <taxon>Nesterenkonia</taxon>
    </lineage>
</organism>
<evidence type="ECO:0000313" key="4">
    <source>
        <dbReference type="Proteomes" id="UP000054023"/>
    </source>
</evidence>
<sequence length="187" mass="21031">MTEVFDQEAAPRSARRSTNPRPLSGWQPIEIDDFDWPVGGLVDAEDTIPYVPVADPDPKDFATAAEHTAAYLELKNHEYRMAQLWRNVKGAVYLSKCGVSDAVVDDYLDGNKIKDASPLRHQLWRFDAWTQRHLMDLIFVLVALCTVVGFGIVAAHAEINEDSAWGFVLFLIGIVGMTWEVIRRGED</sequence>
<keyword evidence="2" id="KW-0472">Membrane</keyword>
<dbReference type="EMBL" id="LQBM01000004">
    <property type="protein sequence ID" value="KUG57797.1"/>
    <property type="molecule type" value="Genomic_DNA"/>
</dbReference>
<dbReference type="Proteomes" id="UP000054023">
    <property type="component" value="Unassembled WGS sequence"/>
</dbReference>
<evidence type="ECO:0000256" key="1">
    <source>
        <dbReference type="SAM" id="MobiDB-lite"/>
    </source>
</evidence>
<name>A0A0W8ID01_9MICC</name>
<reference evidence="4" key="1">
    <citation type="submission" date="2015-12" db="EMBL/GenBank/DDBJ databases">
        <authorList>
            <person name="Nair G.R."/>
            <person name="Kaur G."/>
            <person name="Mayilraj S."/>
        </authorList>
    </citation>
    <scope>NUCLEOTIDE SEQUENCE [LARGE SCALE GENOMIC DNA]</scope>
    <source>
        <strain evidence="4">CD08_7</strain>
    </source>
</reference>
<keyword evidence="2" id="KW-0812">Transmembrane</keyword>
<dbReference type="AlphaFoldDB" id="A0A0W8ID01"/>
<evidence type="ECO:0000256" key="2">
    <source>
        <dbReference type="SAM" id="Phobius"/>
    </source>
</evidence>